<accession>A0A0V0SQW4</accession>
<gene>
    <name evidence="1" type="ORF">T05_15627</name>
</gene>
<reference evidence="1 2" key="1">
    <citation type="submission" date="2015-01" db="EMBL/GenBank/DDBJ databases">
        <title>Evolution of Trichinella species and genotypes.</title>
        <authorList>
            <person name="Korhonen P.K."/>
            <person name="Edoardo P."/>
            <person name="Giuseppe L.R."/>
            <person name="Gasser R.B."/>
        </authorList>
    </citation>
    <scope>NUCLEOTIDE SEQUENCE [LARGE SCALE GENOMIC DNA]</scope>
    <source>
        <strain evidence="1">ISS417</strain>
    </source>
</reference>
<comment type="caution">
    <text evidence="1">The sequence shown here is derived from an EMBL/GenBank/DDBJ whole genome shotgun (WGS) entry which is preliminary data.</text>
</comment>
<sequence length="34" mass="3868">MCRETRAMLDRGINPVIGSVATTFQIFQTDYSVF</sequence>
<keyword evidence="2" id="KW-1185">Reference proteome</keyword>
<organism evidence="1 2">
    <name type="scientific">Trichinella murrelli</name>
    <dbReference type="NCBI Taxonomy" id="144512"/>
    <lineage>
        <taxon>Eukaryota</taxon>
        <taxon>Metazoa</taxon>
        <taxon>Ecdysozoa</taxon>
        <taxon>Nematoda</taxon>
        <taxon>Enoplea</taxon>
        <taxon>Dorylaimia</taxon>
        <taxon>Trichinellida</taxon>
        <taxon>Trichinellidae</taxon>
        <taxon>Trichinella</taxon>
    </lineage>
</organism>
<evidence type="ECO:0000313" key="2">
    <source>
        <dbReference type="Proteomes" id="UP000055048"/>
    </source>
</evidence>
<proteinExistence type="predicted"/>
<dbReference type="AlphaFoldDB" id="A0A0V0SQW4"/>
<protein>
    <submittedName>
        <fullName evidence="1">Uncharacterized protein</fullName>
    </submittedName>
</protein>
<evidence type="ECO:0000313" key="1">
    <source>
        <dbReference type="EMBL" id="KRX28775.1"/>
    </source>
</evidence>
<name>A0A0V0SQW4_9BILA</name>
<dbReference type="EMBL" id="JYDJ01004051">
    <property type="protein sequence ID" value="KRX28775.1"/>
    <property type="molecule type" value="Genomic_DNA"/>
</dbReference>
<dbReference type="Proteomes" id="UP000055048">
    <property type="component" value="Unassembled WGS sequence"/>
</dbReference>